<evidence type="ECO:0000259" key="4">
    <source>
        <dbReference type="Pfam" id="PF05592"/>
    </source>
</evidence>
<dbReference type="Pfam" id="PF17389">
    <property type="entry name" value="Bac_rhamnosid6H"/>
    <property type="match status" value="1"/>
</dbReference>
<dbReference type="Gene3D" id="2.60.120.260">
    <property type="entry name" value="Galactose-binding domain-like"/>
    <property type="match status" value="2"/>
</dbReference>
<dbReference type="OrthoDB" id="10036721at2759"/>
<dbReference type="Pfam" id="PF17390">
    <property type="entry name" value="Bac_rhamnosid_C"/>
    <property type="match status" value="1"/>
</dbReference>
<dbReference type="EC" id="3.2.1.40" evidence="2"/>
<dbReference type="EMBL" id="NKCI01000345">
    <property type="protein sequence ID" value="RSL42896.1"/>
    <property type="molecule type" value="Genomic_DNA"/>
</dbReference>
<sequence length="868" mass="96242">MALEISRVSFENHRSAVGIAEKQPRVSWRFGGIVSDWEQTSYDLEINRGGSSKVHSTVSPQSLYVPWPGPPLDETESASVRVRAHGKKSSTPWSDWVYVETGISNETWTRAKPITSTLEFDKDKPKVPLYFRKDFDVSDDLVSARLYITALGVYEAEINGQRVGDHVLAPGWQSYHHRHVYDTYNVTELLKSGHNAIGALVGEGWYAGRLGFNGGQRNVYGDAIGPLALLKITLKNGTTQWVPTDDTWKSATGPVVSAEIYDGEGYDDRLSSALEGWSTADFDSDSWEGTRELPPLKGKLAAPDQPPVRVIQTINPKRFFKSASGKSLIDFGQNLVGHLRVNVTGPKNTNITFHHAEVLEDDELALRPLRNATARDTLILSGKGPVQWEPKFTFHGFRYAQVDGWPEETPLDENSIVAVVVHTDLEETGFFECSNPLLNQFHSNVRWSMKGNFLSIPTDCPQRDERLGWTGDAHAFGPTANYLFDTAGFWKSWHSDVWSEMQENKMAAPPYVPTLPVGSGGYLPTAIWGDVVVGNPWNTFTAFGDEGLLAEHLPQAQAWIDIGIPRSPKGLWDPEPFQFGDWLDPLSPADNPGNATTHRGLVADAYLVKMTEIMSQISSALGKEDLAKNYTQQHEDLIEAFEATWVPDGDLANQTQTAYTLALDFDLLKDKQVRTNAAQSLIQKIKDNDYLVGTGFAATARLGFALKSIDSIPNFYRMLLQEKVPSWLYQVVQGGTTTWERWDSLLANGSVNPGEMTSFNHYAFGSVADWIHQVVGGIAPAEPGYKKITIAPVPGGGIDKAKARLVSPYGEIITDWRVENGHFDLKVVVPPNTKAEIILPGSQKNSRVVGSGSHKFRVKKFNLPQRRH</sequence>
<dbReference type="STRING" id="1325734.A0A428NQ20"/>
<dbReference type="PANTHER" id="PTHR33307:SF6">
    <property type="entry name" value="ALPHA-RHAMNOSIDASE (EUROFUNG)-RELATED"/>
    <property type="match status" value="1"/>
</dbReference>
<dbReference type="InterPro" id="IPR012341">
    <property type="entry name" value="6hp_glycosidase-like_sf"/>
</dbReference>
<dbReference type="InterPro" id="IPR035398">
    <property type="entry name" value="Bac_rhamnosid_C"/>
</dbReference>
<dbReference type="Gene3D" id="2.60.40.10">
    <property type="entry name" value="Immunoglobulins"/>
    <property type="match status" value="1"/>
</dbReference>
<evidence type="ECO:0000256" key="3">
    <source>
        <dbReference type="ARBA" id="ARBA00022801"/>
    </source>
</evidence>
<evidence type="ECO:0000313" key="9">
    <source>
        <dbReference type="Proteomes" id="UP000288168"/>
    </source>
</evidence>
<feature type="domain" description="Alpha-L-rhamnosidase C-terminal" evidence="7">
    <location>
        <begin position="777"/>
        <end position="850"/>
    </location>
</feature>
<evidence type="ECO:0000256" key="2">
    <source>
        <dbReference type="ARBA" id="ARBA00012652"/>
    </source>
</evidence>
<organism evidence="8 9">
    <name type="scientific">Fusarium duplospermum</name>
    <dbReference type="NCBI Taxonomy" id="1325734"/>
    <lineage>
        <taxon>Eukaryota</taxon>
        <taxon>Fungi</taxon>
        <taxon>Dikarya</taxon>
        <taxon>Ascomycota</taxon>
        <taxon>Pezizomycotina</taxon>
        <taxon>Sordariomycetes</taxon>
        <taxon>Hypocreomycetidae</taxon>
        <taxon>Hypocreales</taxon>
        <taxon>Nectriaceae</taxon>
        <taxon>Fusarium</taxon>
        <taxon>Fusarium solani species complex</taxon>
    </lineage>
</organism>
<keyword evidence="3" id="KW-0378">Hydrolase</keyword>
<dbReference type="InterPro" id="IPR035396">
    <property type="entry name" value="Bac_rhamnosid6H"/>
</dbReference>
<dbReference type="Pfam" id="PF05592">
    <property type="entry name" value="Bac_rhamnosid"/>
    <property type="match status" value="1"/>
</dbReference>
<dbReference type="GO" id="GO:0030596">
    <property type="term" value="F:alpha-L-rhamnosidase activity"/>
    <property type="evidence" value="ECO:0007669"/>
    <property type="project" value="UniProtKB-EC"/>
</dbReference>
<dbReference type="PANTHER" id="PTHR33307">
    <property type="entry name" value="ALPHA-RHAMNOSIDASE (EUROFUNG)"/>
    <property type="match status" value="1"/>
</dbReference>
<dbReference type="InterPro" id="IPR016007">
    <property type="entry name" value="Alpha_rhamnosid"/>
</dbReference>
<feature type="domain" description="Alpha-L-rhamnosidase six-hairpin glycosidase" evidence="6">
    <location>
        <begin position="426"/>
        <end position="775"/>
    </location>
</feature>
<dbReference type="InterPro" id="IPR013737">
    <property type="entry name" value="Bac_rhamnosid_N"/>
</dbReference>
<evidence type="ECO:0000259" key="7">
    <source>
        <dbReference type="Pfam" id="PF17390"/>
    </source>
</evidence>
<dbReference type="Gene3D" id="2.60.420.10">
    <property type="entry name" value="Maltose phosphorylase, domain 3"/>
    <property type="match status" value="1"/>
</dbReference>
<dbReference type="InterPro" id="IPR013783">
    <property type="entry name" value="Ig-like_fold"/>
</dbReference>
<keyword evidence="9" id="KW-1185">Reference proteome</keyword>
<accession>A0A428NQ20</accession>
<evidence type="ECO:0000313" key="8">
    <source>
        <dbReference type="EMBL" id="RSL42896.1"/>
    </source>
</evidence>
<dbReference type="InterPro" id="IPR008902">
    <property type="entry name" value="Rhamnosid_concanavalin"/>
</dbReference>
<evidence type="ECO:0000259" key="5">
    <source>
        <dbReference type="Pfam" id="PF08531"/>
    </source>
</evidence>
<dbReference type="AlphaFoldDB" id="A0A428NQ20"/>
<feature type="domain" description="Alpha-L-rhamnosidase concanavalin-like" evidence="4">
    <location>
        <begin position="322"/>
        <end position="422"/>
    </location>
</feature>
<reference evidence="8 9" key="1">
    <citation type="submission" date="2017-06" db="EMBL/GenBank/DDBJ databases">
        <title>Comparative genomic analysis of Ambrosia Fusariam Clade fungi.</title>
        <authorList>
            <person name="Stajich J.E."/>
            <person name="Carrillo J."/>
            <person name="Kijimoto T."/>
            <person name="Eskalen A."/>
            <person name="O'Donnell K."/>
            <person name="Kasson M."/>
        </authorList>
    </citation>
    <scope>NUCLEOTIDE SEQUENCE [LARGE SCALE GENOMIC DNA]</scope>
    <source>
        <strain evidence="8 9">NRRL62584</strain>
    </source>
</reference>
<comment type="caution">
    <text evidence="8">The sequence shown here is derived from an EMBL/GenBank/DDBJ whole genome shotgun (WGS) entry which is preliminary data.</text>
</comment>
<dbReference type="Pfam" id="PF25788">
    <property type="entry name" value="Ig_Rha78A_N"/>
    <property type="match status" value="1"/>
</dbReference>
<feature type="domain" description="Bacterial alpha-L-rhamnosidase N-terminal" evidence="5">
    <location>
        <begin position="141"/>
        <end position="311"/>
    </location>
</feature>
<protein>
    <recommendedName>
        <fullName evidence="2">alpha-L-rhamnosidase</fullName>
        <ecNumber evidence="2">3.2.1.40</ecNumber>
    </recommendedName>
</protein>
<dbReference type="Pfam" id="PF08531">
    <property type="entry name" value="Bac_rhamnosid_N"/>
    <property type="match status" value="1"/>
</dbReference>
<proteinExistence type="predicted"/>
<name>A0A428NQ20_9HYPO</name>
<dbReference type="Gene3D" id="1.50.10.10">
    <property type="match status" value="1"/>
</dbReference>
<gene>
    <name evidence="8" type="ORF">CEP54_015309</name>
</gene>
<dbReference type="InterPro" id="IPR008928">
    <property type="entry name" value="6-hairpin_glycosidase_sf"/>
</dbReference>
<comment type="catalytic activity">
    <reaction evidence="1">
        <text>Hydrolysis of terminal non-reducing alpha-L-rhamnose residues in alpha-L-rhamnosides.</text>
        <dbReference type="EC" id="3.2.1.40"/>
    </reaction>
</comment>
<evidence type="ECO:0000259" key="6">
    <source>
        <dbReference type="Pfam" id="PF17389"/>
    </source>
</evidence>
<dbReference type="GO" id="GO:0005975">
    <property type="term" value="P:carbohydrate metabolic process"/>
    <property type="evidence" value="ECO:0007669"/>
    <property type="project" value="InterPro"/>
</dbReference>
<evidence type="ECO:0000256" key="1">
    <source>
        <dbReference type="ARBA" id="ARBA00001445"/>
    </source>
</evidence>
<dbReference type="PIRSF" id="PIRSF010631">
    <property type="entry name" value="A-rhamnsds"/>
    <property type="match status" value="1"/>
</dbReference>
<dbReference type="Proteomes" id="UP000288168">
    <property type="component" value="Unassembled WGS sequence"/>
</dbReference>
<dbReference type="SUPFAM" id="SSF48208">
    <property type="entry name" value="Six-hairpin glycosidases"/>
    <property type="match status" value="1"/>
</dbReference>